<name>A0ACB7GTP6_MANES</name>
<dbReference type="Proteomes" id="UP000091857">
    <property type="component" value="Chromosome 12"/>
</dbReference>
<evidence type="ECO:0000313" key="1">
    <source>
        <dbReference type="EMBL" id="KAG8642056.1"/>
    </source>
</evidence>
<keyword evidence="2" id="KW-1185">Reference proteome</keyword>
<evidence type="ECO:0000313" key="2">
    <source>
        <dbReference type="Proteomes" id="UP000091857"/>
    </source>
</evidence>
<organism evidence="1 2">
    <name type="scientific">Manihot esculenta</name>
    <name type="common">Cassava</name>
    <name type="synonym">Jatropha manihot</name>
    <dbReference type="NCBI Taxonomy" id="3983"/>
    <lineage>
        <taxon>Eukaryota</taxon>
        <taxon>Viridiplantae</taxon>
        <taxon>Streptophyta</taxon>
        <taxon>Embryophyta</taxon>
        <taxon>Tracheophyta</taxon>
        <taxon>Spermatophyta</taxon>
        <taxon>Magnoliopsida</taxon>
        <taxon>eudicotyledons</taxon>
        <taxon>Gunneridae</taxon>
        <taxon>Pentapetalae</taxon>
        <taxon>rosids</taxon>
        <taxon>fabids</taxon>
        <taxon>Malpighiales</taxon>
        <taxon>Euphorbiaceae</taxon>
        <taxon>Crotonoideae</taxon>
        <taxon>Manihoteae</taxon>
        <taxon>Manihot</taxon>
    </lineage>
</organism>
<dbReference type="EMBL" id="CM004398">
    <property type="protein sequence ID" value="KAG8642056.1"/>
    <property type="molecule type" value="Genomic_DNA"/>
</dbReference>
<accession>A0ACB7GTP6</accession>
<proteinExistence type="predicted"/>
<reference evidence="2" key="1">
    <citation type="journal article" date="2016" name="Nat. Biotechnol.">
        <title>Sequencing wild and cultivated cassava and related species reveals extensive interspecific hybridization and genetic diversity.</title>
        <authorList>
            <person name="Bredeson J.V."/>
            <person name="Lyons J.B."/>
            <person name="Prochnik S.E."/>
            <person name="Wu G.A."/>
            <person name="Ha C.M."/>
            <person name="Edsinger-Gonzales E."/>
            <person name="Grimwood J."/>
            <person name="Schmutz J."/>
            <person name="Rabbi I.Y."/>
            <person name="Egesi C."/>
            <person name="Nauluvula P."/>
            <person name="Lebot V."/>
            <person name="Ndunguru J."/>
            <person name="Mkamilo G."/>
            <person name="Bart R.S."/>
            <person name="Setter T.L."/>
            <person name="Gleadow R.M."/>
            <person name="Kulakow P."/>
            <person name="Ferguson M.E."/>
            <person name="Rounsley S."/>
            <person name="Rokhsar D.S."/>
        </authorList>
    </citation>
    <scope>NUCLEOTIDE SEQUENCE [LARGE SCALE GENOMIC DNA]</scope>
    <source>
        <strain evidence="2">cv. AM560-2</strain>
    </source>
</reference>
<gene>
    <name evidence="1" type="ORF">MANES_12G054904v8</name>
</gene>
<sequence length="445" mass="50293">MSEEHRELQVGEEVESHVPTEATGHAPPQAPPGARRPEQEVLLQQLIEIFRQVAGVAQPAIVPPPVPAPAPARPPIDKLRKYGATEFKGRKEDDASAAEYWLQSTDRVLQQLQCSPEDSLVCAVSLLKEEAYQWWDTVAQTVQPIQRTWEFFLNEFRKRYVGDIYLEERKREFIYLRQGRMTVAEYEREFIRLSRYAREIIPTEEAKCKRFEQGLNTEIKMLLVALQIRDFSALVNAALNVEKVREEDQSRRQRSQQKRTHSQNQSQGQMIASQGSSKRQKSFQPARSSQSQRQGQKSAQSLASGSVQQTASVASSGGSGRSLPPECDHCKRRHTGTCRLLTGACFICGSMDHIMKDCPKKQTASAPATERTAPVTQRTRSKGRSEPIGTSSQRVSETVDRPESRAPARAYAIKAREDQDSPDVIMEEFEEKKGNQREISRVRGE</sequence>
<comment type="caution">
    <text evidence="1">The sequence shown here is derived from an EMBL/GenBank/DDBJ whole genome shotgun (WGS) entry which is preliminary data.</text>
</comment>
<protein>
    <submittedName>
        <fullName evidence="1">Uncharacterized protein</fullName>
    </submittedName>
</protein>